<feature type="domain" description="Response regulatory" evidence="11">
    <location>
        <begin position="14"/>
        <end position="135"/>
    </location>
</feature>
<dbReference type="PANTHER" id="PTHR45526">
    <property type="entry name" value="TRANSCRIPTIONAL REGULATORY PROTEIN DPIA"/>
    <property type="match status" value="1"/>
</dbReference>
<keyword evidence="4 9" id="KW-0902">Two-component regulatory system</keyword>
<dbReference type="KEGG" id="xyl:ET495_13355"/>
<evidence type="ECO:0000256" key="9">
    <source>
        <dbReference type="PIRNR" id="PIRNR006171"/>
    </source>
</evidence>
<evidence type="ECO:0000256" key="3">
    <source>
        <dbReference type="ARBA" id="ARBA00022553"/>
    </source>
</evidence>
<keyword evidence="8 9" id="KW-0804">Transcription</keyword>
<evidence type="ECO:0000256" key="8">
    <source>
        <dbReference type="ARBA" id="ARBA00023163"/>
    </source>
</evidence>
<dbReference type="GO" id="GO:0003677">
    <property type="term" value="F:DNA binding"/>
    <property type="evidence" value="ECO:0007669"/>
    <property type="project" value="UniProtKB-KW"/>
</dbReference>
<evidence type="ECO:0000256" key="4">
    <source>
        <dbReference type="ARBA" id="ARBA00023012"/>
    </source>
</evidence>
<dbReference type="GO" id="GO:0003700">
    <property type="term" value="F:DNA-binding transcription factor activity"/>
    <property type="evidence" value="ECO:0007669"/>
    <property type="project" value="InterPro"/>
</dbReference>
<evidence type="ECO:0000256" key="7">
    <source>
        <dbReference type="ARBA" id="ARBA00023159"/>
    </source>
</evidence>
<dbReference type="SMART" id="SM00448">
    <property type="entry name" value="REC"/>
    <property type="match status" value="1"/>
</dbReference>
<feature type="modified residue" description="4-aspartylphosphate" evidence="10">
    <location>
        <position position="70"/>
    </location>
</feature>
<dbReference type="Gene3D" id="3.40.50.2300">
    <property type="match status" value="1"/>
</dbReference>
<evidence type="ECO:0000256" key="2">
    <source>
        <dbReference type="ARBA" id="ARBA00022490"/>
    </source>
</evidence>
<dbReference type="Gene3D" id="1.10.10.10">
    <property type="entry name" value="Winged helix-like DNA-binding domain superfamily/Winged helix DNA-binding domain"/>
    <property type="match status" value="1"/>
</dbReference>
<keyword evidence="2 9" id="KW-0963">Cytoplasm</keyword>
<dbReference type="SUPFAM" id="SSF46785">
    <property type="entry name" value="Winged helix' DNA-binding domain"/>
    <property type="match status" value="1"/>
</dbReference>
<dbReference type="InterPro" id="IPR051271">
    <property type="entry name" value="2C-system_Tx_regulators"/>
</dbReference>
<keyword evidence="13" id="KW-1185">Reference proteome</keyword>
<name>A0A4P6EMY9_9MICO</name>
<dbReference type="PANTHER" id="PTHR45526:SF1">
    <property type="entry name" value="TRANSCRIPTIONAL REGULATORY PROTEIN DCUR-RELATED"/>
    <property type="match status" value="1"/>
</dbReference>
<dbReference type="EMBL" id="CP035495">
    <property type="protein sequence ID" value="QAY64044.1"/>
    <property type="molecule type" value="Genomic_DNA"/>
</dbReference>
<dbReference type="InterPro" id="IPR011006">
    <property type="entry name" value="CheY-like_superfamily"/>
</dbReference>
<reference evidence="12 13" key="1">
    <citation type="submission" date="2019-01" db="EMBL/GenBank/DDBJ databases">
        <title>Genome sequencing of strain 2JSPR-7.</title>
        <authorList>
            <person name="Heo J."/>
            <person name="Kim S.-J."/>
            <person name="Kim J.-S."/>
            <person name="Hong S.-B."/>
            <person name="Kwon S.-W."/>
        </authorList>
    </citation>
    <scope>NUCLEOTIDE SEQUENCE [LARGE SCALE GENOMIC DNA]</scope>
    <source>
        <strain evidence="12 13">2JSPR-7</strain>
    </source>
</reference>
<dbReference type="OrthoDB" id="7187989at2"/>
<dbReference type="InterPro" id="IPR024187">
    <property type="entry name" value="Sig_transdc_resp-reg_cit/mal"/>
</dbReference>
<dbReference type="RefSeq" id="WP_129205203.1">
    <property type="nucleotide sequence ID" value="NZ_CP035495.1"/>
</dbReference>
<dbReference type="PIRSF" id="PIRSF006171">
    <property type="entry name" value="RR_citrat_malat"/>
    <property type="match status" value="1"/>
</dbReference>
<protein>
    <recommendedName>
        <fullName evidence="9">Transcriptional regulatory protein</fullName>
    </recommendedName>
</protein>
<comment type="subcellular location">
    <subcellularLocation>
        <location evidence="1 9">Cytoplasm</location>
    </subcellularLocation>
</comment>
<evidence type="ECO:0000256" key="5">
    <source>
        <dbReference type="ARBA" id="ARBA00023015"/>
    </source>
</evidence>
<dbReference type="InterPro" id="IPR036390">
    <property type="entry name" value="WH_DNA-bd_sf"/>
</dbReference>
<dbReference type="GO" id="GO:0005737">
    <property type="term" value="C:cytoplasm"/>
    <property type="evidence" value="ECO:0007669"/>
    <property type="project" value="UniProtKB-SubCell"/>
</dbReference>
<evidence type="ECO:0000256" key="10">
    <source>
        <dbReference type="PROSITE-ProRule" id="PRU00169"/>
    </source>
</evidence>
<dbReference type="InterPro" id="IPR001789">
    <property type="entry name" value="Sig_transdc_resp-reg_receiver"/>
</dbReference>
<dbReference type="Pfam" id="PF00072">
    <property type="entry name" value="Response_reg"/>
    <property type="match status" value="1"/>
</dbReference>
<keyword evidence="3 10" id="KW-0597">Phosphoprotein</keyword>
<dbReference type="SUPFAM" id="SSF52172">
    <property type="entry name" value="CheY-like"/>
    <property type="match status" value="1"/>
</dbReference>
<evidence type="ECO:0000313" key="12">
    <source>
        <dbReference type="EMBL" id="QAY64044.1"/>
    </source>
</evidence>
<gene>
    <name evidence="12" type="ORF">ET495_13355</name>
</gene>
<sequence>MTRAASEARAGDLRVLVVEDEELTAQAHAAYVARMPGYRVVGTARTGAAALAALARAADAGCAAHLVLLDLGLPDMSGLDVARTLRAARADVDILVITADNELPSLRAAAQSGVVGYLVKPFTFAAFAARLRAYRQYHRALARGGAGRQQEIDEALAMLHGGARPELPKGLLPETLDVVAATLRSASAACSASELGHELGVSRVTARRYLEHLVDRGEASRTPRHGGQGRPELEYTWLA</sequence>
<evidence type="ECO:0000259" key="11">
    <source>
        <dbReference type="PROSITE" id="PS50110"/>
    </source>
</evidence>
<evidence type="ECO:0000313" key="13">
    <source>
        <dbReference type="Proteomes" id="UP000291758"/>
    </source>
</evidence>
<organism evidence="12 13">
    <name type="scientific">Xylanimonas allomyrinae</name>
    <dbReference type="NCBI Taxonomy" id="2509459"/>
    <lineage>
        <taxon>Bacteria</taxon>
        <taxon>Bacillati</taxon>
        <taxon>Actinomycetota</taxon>
        <taxon>Actinomycetes</taxon>
        <taxon>Micrococcales</taxon>
        <taxon>Promicromonosporaceae</taxon>
        <taxon>Xylanimonas</taxon>
    </lineage>
</organism>
<dbReference type="AlphaFoldDB" id="A0A4P6EMY9"/>
<keyword evidence="6 9" id="KW-0238">DNA-binding</keyword>
<dbReference type="InterPro" id="IPR036388">
    <property type="entry name" value="WH-like_DNA-bd_sf"/>
</dbReference>
<dbReference type="Proteomes" id="UP000291758">
    <property type="component" value="Chromosome"/>
</dbReference>
<evidence type="ECO:0000256" key="6">
    <source>
        <dbReference type="ARBA" id="ARBA00023125"/>
    </source>
</evidence>
<dbReference type="PROSITE" id="PS50110">
    <property type="entry name" value="RESPONSE_REGULATORY"/>
    <property type="match status" value="1"/>
</dbReference>
<keyword evidence="7 9" id="KW-0010">Activator</keyword>
<dbReference type="GO" id="GO:0000156">
    <property type="term" value="F:phosphorelay response regulator activity"/>
    <property type="evidence" value="ECO:0007669"/>
    <property type="project" value="TreeGrafter"/>
</dbReference>
<keyword evidence="5 9" id="KW-0805">Transcription regulation</keyword>
<accession>A0A4P6EMY9</accession>
<proteinExistence type="predicted"/>
<evidence type="ECO:0000256" key="1">
    <source>
        <dbReference type="ARBA" id="ARBA00004496"/>
    </source>
</evidence>